<dbReference type="GO" id="GO:0003677">
    <property type="term" value="F:DNA binding"/>
    <property type="evidence" value="ECO:0007669"/>
    <property type="project" value="InterPro"/>
</dbReference>
<dbReference type="GO" id="GO:0006313">
    <property type="term" value="P:DNA transposition"/>
    <property type="evidence" value="ECO:0007669"/>
    <property type="project" value="InterPro"/>
</dbReference>
<evidence type="ECO:0000259" key="1">
    <source>
        <dbReference type="Pfam" id="PF01548"/>
    </source>
</evidence>
<evidence type="ECO:0000259" key="2">
    <source>
        <dbReference type="Pfam" id="PF02371"/>
    </source>
</evidence>
<dbReference type="InterPro" id="IPR003346">
    <property type="entry name" value="Transposase_20"/>
</dbReference>
<dbReference type="InterPro" id="IPR002525">
    <property type="entry name" value="Transp_IS110-like_N"/>
</dbReference>
<gene>
    <name evidence="3" type="ORF">METH_22890</name>
</gene>
<geneLocation type="plasmid" evidence="4">
    <name>2</name>
</geneLocation>
<evidence type="ECO:0000313" key="3">
    <source>
        <dbReference type="EMBL" id="AHD03680.1"/>
    </source>
</evidence>
<proteinExistence type="predicted"/>
<dbReference type="Proteomes" id="UP000018780">
    <property type="component" value="Plasmid unnamed2"/>
</dbReference>
<sequence>MTKPKTGDHPDLKMVNPNAAAIDIGSTMHMAAVNPDTDTMPVRAFGTFTQDLHDLAEWFRSCDVTSVAMESTGVYWIPAFEILEANGFEVILVNARYAKNVPGRKTDVSDAGWLRQLHSYGLLRGSFRPEAEIATLRAYMRQRERLTEYAAAHIQHMQKALMEMNLQLHHVVSDITGATGMRIIRAIVAGERDPEVLAAFRDVRCKSSMDTIKAALVGNDREEHVFALTQSLELYDFYKAQIETCDRRLEAAVGALTVRADDDLAPLPKARIKGRQHNAPSFDVRAALYGVLGTDLTQIHGLGPSLAPKLVAECGTDLHAWKSAKHFTSWLCLAPGNKISGGKLLSSRTRRSSSRAAALLRLAAVTIGRSDTALGADRQAKGGDGHGAQDCRFVLQCHPPWHGLPGSGGGSLRRATPATCALKSPASRENTRLCLGAHATGVGCFLGRPRCSSRAKSREV</sequence>
<dbReference type="NCBIfam" id="NF033542">
    <property type="entry name" value="transpos_IS110"/>
    <property type="match status" value="1"/>
</dbReference>
<dbReference type="PANTHER" id="PTHR33055:SF13">
    <property type="entry name" value="TRANSPOSASE"/>
    <property type="match status" value="1"/>
</dbReference>
<dbReference type="AlphaFoldDB" id="V9W200"/>
<reference evidence="3 4" key="1">
    <citation type="submission" date="2013-09" db="EMBL/GenBank/DDBJ databases">
        <authorList>
            <consortium name="DOE Joint Genome Institute"/>
            <person name="Klenk H.-P."/>
            <person name="Huntemann M."/>
            <person name="Han J."/>
            <person name="Chen A."/>
            <person name="Kyrpides N."/>
            <person name="Mavromatis K."/>
            <person name="Markowitz V."/>
            <person name="Palaniappan K."/>
            <person name="Ivanova N."/>
            <person name="Schaumberg A."/>
            <person name="Pati A."/>
            <person name="Liolios K."/>
            <person name="Nordberg H.P."/>
            <person name="Cantor M.N."/>
            <person name="Hua S.X."/>
            <person name="Woyke T."/>
        </authorList>
    </citation>
    <scope>NUCLEOTIDE SEQUENCE [LARGE SCALE GENOMIC DNA]</scope>
    <source>
        <strain evidence="3 4">DSM 14336</strain>
        <plasmid evidence="4">2</plasmid>
    </source>
</reference>
<dbReference type="PANTHER" id="PTHR33055">
    <property type="entry name" value="TRANSPOSASE FOR INSERTION SEQUENCE ELEMENT IS1111A"/>
    <property type="match status" value="1"/>
</dbReference>
<feature type="domain" description="Transposase IS110-like N-terminal" evidence="1">
    <location>
        <begin position="21"/>
        <end position="164"/>
    </location>
</feature>
<dbReference type="Pfam" id="PF01548">
    <property type="entry name" value="DEDD_Tnp_IS110"/>
    <property type="match status" value="1"/>
</dbReference>
<feature type="domain" description="Transposase IS116/IS110/IS902 C-terminal" evidence="2">
    <location>
        <begin position="296"/>
        <end position="370"/>
    </location>
</feature>
<name>V9W200_9RHOB</name>
<protein>
    <submittedName>
        <fullName evidence="3">Transposase IS110</fullName>
    </submittedName>
</protein>
<organism evidence="3 4">
    <name type="scientific">Leisingera methylohalidivorans DSM 14336</name>
    <dbReference type="NCBI Taxonomy" id="999552"/>
    <lineage>
        <taxon>Bacteria</taxon>
        <taxon>Pseudomonadati</taxon>
        <taxon>Pseudomonadota</taxon>
        <taxon>Alphaproteobacteria</taxon>
        <taxon>Rhodobacterales</taxon>
        <taxon>Roseobacteraceae</taxon>
        <taxon>Leisingera</taxon>
    </lineage>
</organism>
<dbReference type="PATRIC" id="fig|999552.6.peg.4521"/>
<accession>V9W200</accession>
<dbReference type="InterPro" id="IPR047650">
    <property type="entry name" value="Transpos_IS110"/>
</dbReference>
<dbReference type="EMBL" id="CP006775">
    <property type="protein sequence ID" value="AHD03680.1"/>
    <property type="molecule type" value="Genomic_DNA"/>
</dbReference>
<evidence type="ECO:0000313" key="4">
    <source>
        <dbReference type="Proteomes" id="UP000018780"/>
    </source>
</evidence>
<dbReference type="Pfam" id="PF02371">
    <property type="entry name" value="Transposase_20"/>
    <property type="match status" value="1"/>
</dbReference>
<dbReference type="HOGENOM" id="CLU_036902_11_1_5"/>
<keyword evidence="3" id="KW-0614">Plasmid</keyword>
<dbReference type="GO" id="GO:0004803">
    <property type="term" value="F:transposase activity"/>
    <property type="evidence" value="ECO:0007669"/>
    <property type="project" value="InterPro"/>
</dbReference>
<keyword evidence="4" id="KW-1185">Reference proteome</keyword>
<dbReference type="KEGG" id="lmd:METH_22890"/>